<dbReference type="InterPro" id="IPR023393">
    <property type="entry name" value="START-like_dom_sf"/>
</dbReference>
<gene>
    <name evidence="2" type="ORF">GCM10025867_00170</name>
</gene>
<feature type="region of interest" description="Disordered" evidence="1">
    <location>
        <begin position="1"/>
        <end position="20"/>
    </location>
</feature>
<sequence>MPTTHSSVALEPLNGDPTKTRMTTVTRFESLDQLEKLLEMGMREGMALAMGQIEAILLD</sequence>
<accession>A0ABN6XVW1</accession>
<evidence type="ECO:0000313" key="3">
    <source>
        <dbReference type="Proteomes" id="UP001321486"/>
    </source>
</evidence>
<organism evidence="2 3">
    <name type="scientific">Frondihabitans sucicola</name>
    <dbReference type="NCBI Taxonomy" id="1268041"/>
    <lineage>
        <taxon>Bacteria</taxon>
        <taxon>Bacillati</taxon>
        <taxon>Actinomycetota</taxon>
        <taxon>Actinomycetes</taxon>
        <taxon>Micrococcales</taxon>
        <taxon>Microbacteriaceae</taxon>
        <taxon>Frondihabitans</taxon>
    </lineage>
</organism>
<dbReference type="EMBL" id="AP027732">
    <property type="protein sequence ID" value="BDZ47776.1"/>
    <property type="molecule type" value="Genomic_DNA"/>
</dbReference>
<reference evidence="3" key="1">
    <citation type="journal article" date="2019" name="Int. J. Syst. Evol. Microbiol.">
        <title>The Global Catalogue of Microorganisms (GCM) 10K type strain sequencing project: providing services to taxonomists for standard genome sequencing and annotation.</title>
        <authorList>
            <consortium name="The Broad Institute Genomics Platform"/>
            <consortium name="The Broad Institute Genome Sequencing Center for Infectious Disease"/>
            <person name="Wu L."/>
            <person name="Ma J."/>
        </authorList>
    </citation>
    <scope>NUCLEOTIDE SEQUENCE [LARGE SCALE GENOMIC DNA]</scope>
    <source>
        <strain evidence="3">NBRC 108728</strain>
    </source>
</reference>
<dbReference type="SUPFAM" id="SSF55961">
    <property type="entry name" value="Bet v1-like"/>
    <property type="match status" value="1"/>
</dbReference>
<name>A0ABN6XVW1_9MICO</name>
<evidence type="ECO:0000313" key="2">
    <source>
        <dbReference type="EMBL" id="BDZ47776.1"/>
    </source>
</evidence>
<dbReference type="Proteomes" id="UP001321486">
    <property type="component" value="Chromosome"/>
</dbReference>
<proteinExistence type="predicted"/>
<keyword evidence="3" id="KW-1185">Reference proteome</keyword>
<dbReference type="Gene3D" id="3.30.530.20">
    <property type="match status" value="1"/>
</dbReference>
<evidence type="ECO:0000256" key="1">
    <source>
        <dbReference type="SAM" id="MobiDB-lite"/>
    </source>
</evidence>
<protein>
    <submittedName>
        <fullName evidence="2">Uncharacterized protein</fullName>
    </submittedName>
</protein>